<keyword evidence="2" id="KW-0472">Membrane</keyword>
<dbReference type="Proteomes" id="UP000275846">
    <property type="component" value="Unassembled WGS sequence"/>
</dbReference>
<accession>A0A183T7H9</accession>
<reference evidence="3 4" key="2">
    <citation type="submission" date="2018-11" db="EMBL/GenBank/DDBJ databases">
        <authorList>
            <consortium name="Pathogen Informatics"/>
        </authorList>
    </citation>
    <scope>NUCLEOTIDE SEQUENCE [LARGE SCALE GENOMIC DNA]</scope>
    <source>
        <strain evidence="3 4">NST_G2</strain>
    </source>
</reference>
<gene>
    <name evidence="3" type="ORF">SSLN_LOCUS12427</name>
</gene>
<keyword evidence="4" id="KW-1185">Reference proteome</keyword>
<feature type="compositionally biased region" description="Polar residues" evidence="1">
    <location>
        <begin position="1058"/>
        <end position="1091"/>
    </location>
</feature>
<feature type="transmembrane region" description="Helical" evidence="2">
    <location>
        <begin position="691"/>
        <end position="713"/>
    </location>
</feature>
<protein>
    <submittedName>
        <fullName evidence="5">Nucleoporin_C domain-containing protein</fullName>
    </submittedName>
</protein>
<evidence type="ECO:0000256" key="2">
    <source>
        <dbReference type="SAM" id="Phobius"/>
    </source>
</evidence>
<reference evidence="5" key="1">
    <citation type="submission" date="2016-06" db="UniProtKB">
        <authorList>
            <consortium name="WormBaseParasite"/>
        </authorList>
    </citation>
    <scope>IDENTIFICATION</scope>
</reference>
<feature type="region of interest" description="Disordered" evidence="1">
    <location>
        <begin position="1105"/>
        <end position="1124"/>
    </location>
</feature>
<dbReference type="WBParaSite" id="SSLN_0001289401-mRNA-1">
    <property type="protein sequence ID" value="SSLN_0001289401-mRNA-1"/>
    <property type="gene ID" value="SSLN_0001289401"/>
</dbReference>
<name>A0A183T7H9_SCHSO</name>
<keyword evidence="2" id="KW-1133">Transmembrane helix</keyword>
<feature type="compositionally biased region" description="Polar residues" evidence="1">
    <location>
        <begin position="877"/>
        <end position="889"/>
    </location>
</feature>
<dbReference type="EMBL" id="UYSU01037259">
    <property type="protein sequence ID" value="VDL98812.1"/>
    <property type="molecule type" value="Genomic_DNA"/>
</dbReference>
<keyword evidence="2" id="KW-0812">Transmembrane</keyword>
<sequence length="1278" mass="137172">MFCDDAVVAPVDILEPPWSPSREPPPPRKLKIFGLVPSSNPSSHFPSSFKAYGISGQQTAGRLLHLTNQVFCRPLTGLSPHAGGLSLSATLPITRRAQSSCPFQMREAPAELEQYSTGSGDAKTLGNQPDGGGGGSSILLALRQVAANGARVYGDYPTAARFNSVWSWWAWRGPTVRLWQFEGVRVRLQSDRLRQIPNLLLPAVGASVPESFAISYSIIQYFLEFPLIPASLYTTLSGTGERMYLSDMEEVHREGERMATSFDTNSFPNEYEHLVHQPVELDVTRLLPAWALRLTRLGDDRTGAEAVRDTVTALIYWNPRNGYPYLIGQRAGRVRIEVLATPQDTQPLALANVEIVDAVFNKFVALKAECVVSVTSTRSVLHASCENSFTSSTVILLETVGLIFSLEAKNELTPIHAESWMITLSGRLEPHPSADQFLRVMPDVYASEMPSHPILSNEQEMTADFTMPHPRILNLDVRGQDPNDPKVVTGATDSANFLGDSTSNISSNSAVCPMGKVSLTLRMTDGKELLLHELPRGQVRVSAPSSASYSSSGPIKLVWDPADLLKIGPLTEEGKALVSTGKLGLGPLVDMNEITLWSASENCRPRPLVAIGKANLEEQEDPGPAKQVFDWEEAAIRKYREFEAGHLGEVNNLPSQAHFVRSSQFHTSRSSIDRIGDRDSAQGDSSPVKQILLGIVAFSVLFLTVNFIVVIALRRHRARRRKLARIQEDLCHSTKDAFGIAPPPNSPGCPANGGPTSVASLVLAHSQQHSTIEASSMPQHYINGGPCDQSNSTVSGYNPMTNGNAQAAMNAGLSCSSVFSAGSGGSKQQHQQQSAMYSCYSNQTAYMSNIDTPPPMTLMTWVANSSSTAGACGGNQAWGSSQGSNGSRSLHSDPHGSQFGASPPHMPYPMPNHPEKNPSAYVPRDHSKGLSPAGFKWQSSVHSHTFPDNLGSVPSSVHTGSPIHDDGFVSGTIENPSVEGSNNSTVFFPHNCDSTGKPCPGRMPFQPLPSQKPQAHDQAELSSPVRYCHGEERGRWAPPLLQDPPMLSSPSCGCHLLQTGSPRSSQDAAPRSSPSSVGEITRGGSFSTHPNATGGLPISSPCFSCMERSNTTEPSTQNGILPATSRNRLLIPSPSALRGMSSKLQPAGSGKSAKGPVAILPTRLTLAHDPNVLGFKYHTEPGLMNFSTPQYPPAVLLPSDVLKMQPNSSNGGFVGEMEAVNDGTLIDASEAFADSGRESQEKSSSSINSTDAVPDLPAPIDGDSTSSVMDIQAAQVDV</sequence>
<dbReference type="AlphaFoldDB" id="A0A183T7H9"/>
<evidence type="ECO:0000313" key="5">
    <source>
        <dbReference type="WBParaSite" id="SSLN_0001289401-mRNA-1"/>
    </source>
</evidence>
<proteinExistence type="predicted"/>
<dbReference type="OrthoDB" id="6247150at2759"/>
<evidence type="ECO:0000313" key="4">
    <source>
        <dbReference type="Proteomes" id="UP000275846"/>
    </source>
</evidence>
<evidence type="ECO:0000256" key="1">
    <source>
        <dbReference type="SAM" id="MobiDB-lite"/>
    </source>
</evidence>
<evidence type="ECO:0000313" key="3">
    <source>
        <dbReference type="EMBL" id="VDL98812.1"/>
    </source>
</evidence>
<feature type="compositionally biased region" description="Polar residues" evidence="1">
    <location>
        <begin position="1107"/>
        <end position="1124"/>
    </location>
</feature>
<feature type="compositionally biased region" description="Polar residues" evidence="1">
    <location>
        <begin position="972"/>
        <end position="984"/>
    </location>
</feature>
<organism evidence="5">
    <name type="scientific">Schistocephalus solidus</name>
    <name type="common">Tapeworm</name>
    <dbReference type="NCBI Taxonomy" id="70667"/>
    <lineage>
        <taxon>Eukaryota</taxon>
        <taxon>Metazoa</taxon>
        <taxon>Spiralia</taxon>
        <taxon>Lophotrochozoa</taxon>
        <taxon>Platyhelminthes</taxon>
        <taxon>Cestoda</taxon>
        <taxon>Eucestoda</taxon>
        <taxon>Diphyllobothriidea</taxon>
        <taxon>Diphyllobothriidae</taxon>
        <taxon>Schistocephalus</taxon>
    </lineage>
</organism>
<feature type="region of interest" description="Disordered" evidence="1">
    <location>
        <begin position="1232"/>
        <end position="1278"/>
    </location>
</feature>
<feature type="region of interest" description="Disordered" evidence="1">
    <location>
        <begin position="1051"/>
        <end position="1093"/>
    </location>
</feature>
<feature type="region of interest" description="Disordered" evidence="1">
    <location>
        <begin position="873"/>
        <end position="935"/>
    </location>
</feature>
<feature type="region of interest" description="Disordered" evidence="1">
    <location>
        <begin position="952"/>
        <end position="984"/>
    </location>
</feature>